<protein>
    <submittedName>
        <fullName evidence="1">Uncharacterized protein</fullName>
    </submittedName>
</protein>
<evidence type="ECO:0000313" key="2">
    <source>
        <dbReference type="Proteomes" id="UP000016927"/>
    </source>
</evidence>
<dbReference type="Gene3D" id="1.25.40.10">
    <property type="entry name" value="Tetratricopeptide repeat domain"/>
    <property type="match status" value="1"/>
</dbReference>
<dbReference type="STRING" id="578461.R0KWD6"/>
<dbReference type="SUPFAM" id="SSF48452">
    <property type="entry name" value="TPR-like"/>
    <property type="match status" value="1"/>
</dbReference>
<dbReference type="InterPro" id="IPR011990">
    <property type="entry name" value="TPR-like_helical_dom_sf"/>
</dbReference>
<sequence>MALKKKVQPSFLFSLSLKLYEYDLCWSSVLISEYLYRITQNIEVMVLLLKGLLRLDCATRIVKLIEDNGHLIENPQIKIVYYKAKHNLGDKEKPKIVDTTISKLLTSSKIDNDCEFKFKNNENYSNNNDNSIIIDENEFDYKIEIDEKSIEQFYEAITKSDVIRAKQLKEAFNLDNNNLESLFYLYKDGLIPKRELIEMVSRSNERIKAICSEIFFFEEKNPKNLFMVNRPCFYDMPFYNPIYIFTSSKDLFRKKKKTLLFNLSFAALKLYPNSIYTYLSLGLYFLMLEDYKEAKKCLMRGARYEKNGFLFLYLGICYSALRECENAVSCFNISHKLLIGSWKPIYYLACEHQRMTNYDRATFYFKEGLNIERNAKLQEKYVSLLVFCEYYDEALSYLASQNNPQHYLLRVYCFLFKGKITESINYLNKCDKDWKFYATFGYIEHLINNLDNAANMYSKSLLIKNEIIVEELMTLAIENLASKSENDVYKYCTELFENLFTKTMEYDVV</sequence>
<dbReference type="VEuPathDB" id="MicrosporidiaDB:NBO_7g0034"/>
<keyword evidence="2" id="KW-1185">Reference proteome</keyword>
<dbReference type="OMA" id="LIYYEYY"/>
<gene>
    <name evidence="1" type="ORF">NBO_7g0034</name>
</gene>
<dbReference type="AlphaFoldDB" id="R0KWD6"/>
<dbReference type="Proteomes" id="UP000016927">
    <property type="component" value="Unassembled WGS sequence"/>
</dbReference>
<dbReference type="EMBL" id="KB908915">
    <property type="protein sequence ID" value="EOB15216.1"/>
    <property type="molecule type" value="Genomic_DNA"/>
</dbReference>
<reference evidence="1 2" key="1">
    <citation type="journal article" date="2013" name="BMC Genomics">
        <title>Comparative genomics of parasitic silkworm microsporidia reveal an association between genome expansion and host adaptation.</title>
        <authorList>
            <person name="Pan G."/>
            <person name="Xu J."/>
            <person name="Li T."/>
            <person name="Xia Q."/>
            <person name="Liu S.L."/>
            <person name="Zhang G."/>
            <person name="Li S."/>
            <person name="Li C."/>
            <person name="Liu H."/>
            <person name="Yang L."/>
            <person name="Liu T."/>
            <person name="Zhang X."/>
            <person name="Wu Z."/>
            <person name="Fan W."/>
            <person name="Dang X."/>
            <person name="Xiang H."/>
            <person name="Tao M."/>
            <person name="Li Y."/>
            <person name="Hu J."/>
            <person name="Li Z."/>
            <person name="Lin L."/>
            <person name="Luo J."/>
            <person name="Geng L."/>
            <person name="Wang L."/>
            <person name="Long M."/>
            <person name="Wan Y."/>
            <person name="He N."/>
            <person name="Zhang Z."/>
            <person name="Lu C."/>
            <person name="Keeling P.J."/>
            <person name="Wang J."/>
            <person name="Xiang Z."/>
            <person name="Zhou Z."/>
        </authorList>
    </citation>
    <scope>NUCLEOTIDE SEQUENCE [LARGE SCALE GENOMIC DNA]</scope>
    <source>
        <strain evidence="2">CQ1 / CVCC 102059</strain>
    </source>
</reference>
<dbReference type="OrthoDB" id="10006270at2759"/>
<dbReference type="SMART" id="SM00028">
    <property type="entry name" value="TPR"/>
    <property type="match status" value="3"/>
</dbReference>
<evidence type="ECO:0000313" key="1">
    <source>
        <dbReference type="EMBL" id="EOB15216.1"/>
    </source>
</evidence>
<proteinExistence type="predicted"/>
<organism evidence="1 2">
    <name type="scientific">Nosema bombycis (strain CQ1 / CVCC 102059)</name>
    <name type="common">Microsporidian parasite</name>
    <name type="synonym">Pebrine of silkworm</name>
    <dbReference type="NCBI Taxonomy" id="578461"/>
    <lineage>
        <taxon>Eukaryota</taxon>
        <taxon>Fungi</taxon>
        <taxon>Fungi incertae sedis</taxon>
        <taxon>Microsporidia</taxon>
        <taxon>Nosematidae</taxon>
        <taxon>Nosema</taxon>
    </lineage>
</organism>
<dbReference type="HOGENOM" id="CLU_594506_0_0_1"/>
<name>R0KWD6_NOSB1</name>
<accession>R0KWD6</accession>
<dbReference type="InterPro" id="IPR019734">
    <property type="entry name" value="TPR_rpt"/>
</dbReference>